<dbReference type="NCBIfam" id="TIGR01030">
    <property type="entry name" value="rpmH_bact"/>
    <property type="match status" value="1"/>
</dbReference>
<dbReference type="GO" id="GO:0006412">
    <property type="term" value="P:translation"/>
    <property type="evidence" value="ECO:0007669"/>
    <property type="project" value="InterPro"/>
</dbReference>
<accession>A0A9P4NRH0</accession>
<evidence type="ECO:0000313" key="6">
    <source>
        <dbReference type="Proteomes" id="UP000800235"/>
    </source>
</evidence>
<keyword evidence="3" id="KW-0687">Ribonucleoprotein</keyword>
<evidence type="ECO:0000313" key="5">
    <source>
        <dbReference type="EMBL" id="KAF2429941.1"/>
    </source>
</evidence>
<sequence length="136" mass="15162">MICTRCLRNPFGAPVRSRISASAINSVSGRPLRTPSTPRAFSILCTRRPRILASMSNTPSPSISSTLITPTLDLLPKISSHPSLAGIQVRNGPRDTFNPSHRVRKRRHGFLSRIKTRKGRNTLKRRLSKSRSKLSH</sequence>
<dbReference type="OrthoDB" id="431691at2759"/>
<protein>
    <recommendedName>
        <fullName evidence="4">Large ribosomal subunit protein bL34m</fullName>
    </recommendedName>
</protein>
<dbReference type="PANTHER" id="PTHR14503:SF4">
    <property type="entry name" value="LARGE RIBOSOMAL SUBUNIT PROTEIN BL34M"/>
    <property type="match status" value="1"/>
</dbReference>
<evidence type="ECO:0000256" key="4">
    <source>
        <dbReference type="ARBA" id="ARBA00035274"/>
    </source>
</evidence>
<proteinExistence type="inferred from homology"/>
<dbReference type="Proteomes" id="UP000800235">
    <property type="component" value="Unassembled WGS sequence"/>
</dbReference>
<reference evidence="5" key="1">
    <citation type="journal article" date="2020" name="Stud. Mycol.">
        <title>101 Dothideomycetes genomes: a test case for predicting lifestyles and emergence of pathogens.</title>
        <authorList>
            <person name="Haridas S."/>
            <person name="Albert R."/>
            <person name="Binder M."/>
            <person name="Bloem J."/>
            <person name="Labutti K."/>
            <person name="Salamov A."/>
            <person name="Andreopoulos B."/>
            <person name="Baker S."/>
            <person name="Barry K."/>
            <person name="Bills G."/>
            <person name="Bluhm B."/>
            <person name="Cannon C."/>
            <person name="Castanera R."/>
            <person name="Culley D."/>
            <person name="Daum C."/>
            <person name="Ezra D."/>
            <person name="Gonzalez J."/>
            <person name="Henrissat B."/>
            <person name="Kuo A."/>
            <person name="Liang C."/>
            <person name="Lipzen A."/>
            <person name="Lutzoni F."/>
            <person name="Magnuson J."/>
            <person name="Mondo S."/>
            <person name="Nolan M."/>
            <person name="Ohm R."/>
            <person name="Pangilinan J."/>
            <person name="Park H.-J."/>
            <person name="Ramirez L."/>
            <person name="Alfaro M."/>
            <person name="Sun H."/>
            <person name="Tritt A."/>
            <person name="Yoshinaga Y."/>
            <person name="Zwiers L.-H."/>
            <person name="Turgeon B."/>
            <person name="Goodwin S."/>
            <person name="Spatafora J."/>
            <person name="Crous P."/>
            <person name="Grigoriev I."/>
        </authorList>
    </citation>
    <scope>NUCLEOTIDE SEQUENCE</scope>
    <source>
        <strain evidence="5">CBS 130266</strain>
    </source>
</reference>
<dbReference type="GO" id="GO:0003735">
    <property type="term" value="F:structural constituent of ribosome"/>
    <property type="evidence" value="ECO:0007669"/>
    <property type="project" value="InterPro"/>
</dbReference>
<evidence type="ECO:0000256" key="2">
    <source>
        <dbReference type="ARBA" id="ARBA00022980"/>
    </source>
</evidence>
<dbReference type="Gene3D" id="1.10.287.3980">
    <property type="match status" value="1"/>
</dbReference>
<dbReference type="Pfam" id="PF00468">
    <property type="entry name" value="Ribosomal_L34"/>
    <property type="match status" value="1"/>
</dbReference>
<name>A0A9P4NRH0_9PEZI</name>
<dbReference type="FunFam" id="1.10.287.3980:FF:000001">
    <property type="entry name" value="Mitochondrial ribosomal protein L34"/>
    <property type="match status" value="1"/>
</dbReference>
<dbReference type="GO" id="GO:0005762">
    <property type="term" value="C:mitochondrial large ribosomal subunit"/>
    <property type="evidence" value="ECO:0007669"/>
    <property type="project" value="TreeGrafter"/>
</dbReference>
<dbReference type="PANTHER" id="PTHR14503">
    <property type="entry name" value="MITOCHONDRIAL RIBOSOMAL PROTEIN 34 FAMILY MEMBER"/>
    <property type="match status" value="1"/>
</dbReference>
<keyword evidence="6" id="KW-1185">Reference proteome</keyword>
<gene>
    <name evidence="5" type="ORF">EJ08DRAFT_634817</name>
</gene>
<comment type="similarity">
    <text evidence="1">Belongs to the bacterial ribosomal protein bL34 family.</text>
</comment>
<organism evidence="5 6">
    <name type="scientific">Tothia fuscella</name>
    <dbReference type="NCBI Taxonomy" id="1048955"/>
    <lineage>
        <taxon>Eukaryota</taxon>
        <taxon>Fungi</taxon>
        <taxon>Dikarya</taxon>
        <taxon>Ascomycota</taxon>
        <taxon>Pezizomycotina</taxon>
        <taxon>Dothideomycetes</taxon>
        <taxon>Pleosporomycetidae</taxon>
        <taxon>Venturiales</taxon>
        <taxon>Cylindrosympodiaceae</taxon>
        <taxon>Tothia</taxon>
    </lineage>
</organism>
<comment type="caution">
    <text evidence="5">The sequence shown here is derived from an EMBL/GenBank/DDBJ whole genome shotgun (WGS) entry which is preliminary data.</text>
</comment>
<keyword evidence="2" id="KW-0689">Ribosomal protein</keyword>
<dbReference type="AlphaFoldDB" id="A0A9P4NRH0"/>
<dbReference type="InterPro" id="IPR000271">
    <property type="entry name" value="Ribosomal_bL34"/>
</dbReference>
<dbReference type="EMBL" id="MU007043">
    <property type="protein sequence ID" value="KAF2429941.1"/>
    <property type="molecule type" value="Genomic_DNA"/>
</dbReference>
<evidence type="ECO:0000256" key="3">
    <source>
        <dbReference type="ARBA" id="ARBA00023274"/>
    </source>
</evidence>
<evidence type="ECO:0000256" key="1">
    <source>
        <dbReference type="ARBA" id="ARBA00010111"/>
    </source>
</evidence>